<sequence>MGDKCHSGMQMPRFRDAFCDVVLSTVARHVQAAPCVAMIADKVTVNHRTLDIIGIITIIPEAPADALFQSFVVGAPVVTDHDGSSLAKEWLDTMTKVGVTEVKKLSAICTDGQYHHNSVPSKFLKTLANSHPDYAVRSEPPCVPCLWDGAHLLDLADSSARAEPSCAWVNETIETVTRIIKRFSSSSKNREMLQGICEERGLPLRGLQLWSETRFSPYAAVVLQAFVINMPALAAGLDQLADSPREKAPVVDQMVKDLRLLEGTDTTFRRRVMALLDLYNVLGQLSKDLQNLQKLPWERQQLHADTVKKLEQMAGTLAASASTRRGSTVLSSSDIADMLREEDPTELKTCWPNLLKHADKISPDQSKEIRSFATALADHCRRREKGTDARGATKGCHNAQLMDAMNDIRTASDLHSIKQSRTSSVAVEVQQALHRLKRRRMIPDVVTGECLKVAYQALQNSAPNLSNQELLKFLWERAKLQAALTPYVDTVIRLWLLCPAESVVESMGSTVKAVFGVHRQLRHDNAEKELIVRWNGPDPAHSDYVVQAALKRGGFDFVRSTVSIVSMLQSTVIARHKAAKCAPMDQKTQPAGAGAAAGTGAAAGAGAAAAAASHAAAAAAAAAAQPDYLRVATAPRSHVAPPRFFEEDPVIWLVQLDLFFSQAAVDDELSRFRIAATLLPGHLLRDFTDILRNPPPDRPYTILSDAIRQRFGKSAFSPRYRLLRLLQPHLLLLQDPSTSKT</sequence>
<evidence type="ECO:0000313" key="2">
    <source>
        <dbReference type="EMBL" id="KAF0290297.1"/>
    </source>
</evidence>
<dbReference type="OrthoDB" id="6625098at2759"/>
<dbReference type="Pfam" id="PF23055">
    <property type="entry name" value="DUF7041"/>
    <property type="match status" value="1"/>
</dbReference>
<evidence type="ECO:0000313" key="3">
    <source>
        <dbReference type="Proteomes" id="UP000440578"/>
    </source>
</evidence>
<feature type="domain" description="DUF7041" evidence="1">
    <location>
        <begin position="642"/>
        <end position="715"/>
    </location>
</feature>
<evidence type="ECO:0000259" key="1">
    <source>
        <dbReference type="Pfam" id="PF23055"/>
    </source>
</evidence>
<dbReference type="AlphaFoldDB" id="A0A6A4V1Y2"/>
<comment type="caution">
    <text evidence="2">The sequence shown here is derived from an EMBL/GenBank/DDBJ whole genome shotgun (WGS) entry which is preliminary data.</text>
</comment>
<gene>
    <name evidence="2" type="ORF">FJT64_011513</name>
</gene>
<protein>
    <recommendedName>
        <fullName evidence="1">DUF7041 domain-containing protein</fullName>
    </recommendedName>
</protein>
<dbReference type="EMBL" id="VIIS01001967">
    <property type="protein sequence ID" value="KAF0290297.1"/>
    <property type="molecule type" value="Genomic_DNA"/>
</dbReference>
<name>A0A6A4V1Y2_AMPAM</name>
<organism evidence="2 3">
    <name type="scientific">Amphibalanus amphitrite</name>
    <name type="common">Striped barnacle</name>
    <name type="synonym">Balanus amphitrite</name>
    <dbReference type="NCBI Taxonomy" id="1232801"/>
    <lineage>
        <taxon>Eukaryota</taxon>
        <taxon>Metazoa</taxon>
        <taxon>Ecdysozoa</taxon>
        <taxon>Arthropoda</taxon>
        <taxon>Crustacea</taxon>
        <taxon>Multicrustacea</taxon>
        <taxon>Cirripedia</taxon>
        <taxon>Thoracica</taxon>
        <taxon>Thoracicalcarea</taxon>
        <taxon>Balanomorpha</taxon>
        <taxon>Balanoidea</taxon>
        <taxon>Balanidae</taxon>
        <taxon>Amphibalaninae</taxon>
        <taxon>Amphibalanus</taxon>
    </lineage>
</organism>
<proteinExistence type="predicted"/>
<reference evidence="2 3" key="1">
    <citation type="submission" date="2019-07" db="EMBL/GenBank/DDBJ databases">
        <title>Draft genome assembly of a fouling barnacle, Amphibalanus amphitrite (Darwin, 1854): The first reference genome for Thecostraca.</title>
        <authorList>
            <person name="Kim W."/>
        </authorList>
    </citation>
    <scope>NUCLEOTIDE SEQUENCE [LARGE SCALE GENOMIC DNA]</scope>
    <source>
        <strain evidence="2">SNU_AA5</strain>
        <tissue evidence="2">Soma without cirri and trophi</tissue>
    </source>
</reference>
<accession>A0A6A4V1Y2</accession>
<keyword evidence="3" id="KW-1185">Reference proteome</keyword>
<dbReference type="Proteomes" id="UP000440578">
    <property type="component" value="Unassembled WGS sequence"/>
</dbReference>
<dbReference type="InterPro" id="IPR055469">
    <property type="entry name" value="DUF7041"/>
</dbReference>